<name>A0ABW1CSL9_9ACTN</name>
<dbReference type="InterPro" id="IPR045701">
    <property type="entry name" value="DUF6059"/>
</dbReference>
<organism evidence="2 3">
    <name type="scientific">Nonomuraea insulae</name>
    <dbReference type="NCBI Taxonomy" id="1616787"/>
    <lineage>
        <taxon>Bacteria</taxon>
        <taxon>Bacillati</taxon>
        <taxon>Actinomycetota</taxon>
        <taxon>Actinomycetes</taxon>
        <taxon>Streptosporangiales</taxon>
        <taxon>Streptosporangiaceae</taxon>
        <taxon>Nonomuraea</taxon>
    </lineage>
</organism>
<dbReference type="Proteomes" id="UP001596058">
    <property type="component" value="Unassembled WGS sequence"/>
</dbReference>
<reference evidence="3" key="1">
    <citation type="journal article" date="2019" name="Int. J. Syst. Evol. Microbiol.">
        <title>The Global Catalogue of Microorganisms (GCM) 10K type strain sequencing project: providing services to taxonomists for standard genome sequencing and annotation.</title>
        <authorList>
            <consortium name="The Broad Institute Genomics Platform"/>
            <consortium name="The Broad Institute Genome Sequencing Center for Infectious Disease"/>
            <person name="Wu L."/>
            <person name="Ma J."/>
        </authorList>
    </citation>
    <scope>NUCLEOTIDE SEQUENCE [LARGE SCALE GENOMIC DNA]</scope>
    <source>
        <strain evidence="3">CCUG 53903</strain>
    </source>
</reference>
<protein>
    <submittedName>
        <fullName evidence="2">DUF6059 family protein</fullName>
    </submittedName>
</protein>
<dbReference type="Pfam" id="PF19534">
    <property type="entry name" value="DUF6059"/>
    <property type="match status" value="1"/>
</dbReference>
<dbReference type="EMBL" id="JBHSPA010000031">
    <property type="protein sequence ID" value="MFC5827925.1"/>
    <property type="molecule type" value="Genomic_DNA"/>
</dbReference>
<evidence type="ECO:0000313" key="3">
    <source>
        <dbReference type="Proteomes" id="UP001596058"/>
    </source>
</evidence>
<keyword evidence="3" id="KW-1185">Reference proteome</keyword>
<feature type="region of interest" description="Disordered" evidence="1">
    <location>
        <begin position="40"/>
        <end position="67"/>
    </location>
</feature>
<gene>
    <name evidence="2" type="ORF">ACFPZ3_29025</name>
</gene>
<sequence length="87" mass="9570">MNDGNRAGRLVWAALRAFGRALVICGSYQWMITFPVIHHAEPDQAPPSPPETPPGHPERLTPLTPPTAAERALRAELEEIFTTRGES</sequence>
<proteinExistence type="predicted"/>
<dbReference type="RefSeq" id="WP_379517425.1">
    <property type="nucleotide sequence ID" value="NZ_JBHSPA010000031.1"/>
</dbReference>
<accession>A0ABW1CSL9</accession>
<evidence type="ECO:0000313" key="2">
    <source>
        <dbReference type="EMBL" id="MFC5827925.1"/>
    </source>
</evidence>
<comment type="caution">
    <text evidence="2">The sequence shown here is derived from an EMBL/GenBank/DDBJ whole genome shotgun (WGS) entry which is preliminary data.</text>
</comment>
<evidence type="ECO:0000256" key="1">
    <source>
        <dbReference type="SAM" id="MobiDB-lite"/>
    </source>
</evidence>
<feature type="compositionally biased region" description="Pro residues" evidence="1">
    <location>
        <begin position="44"/>
        <end position="55"/>
    </location>
</feature>